<name>A0A9N8D7R6_9STRA</name>
<dbReference type="AlphaFoldDB" id="A0A9N8D7R6"/>
<protein>
    <submittedName>
        <fullName evidence="2">Uncharacterized protein</fullName>
    </submittedName>
</protein>
<feature type="transmembrane region" description="Helical" evidence="1">
    <location>
        <begin position="14"/>
        <end position="33"/>
    </location>
</feature>
<dbReference type="EMBL" id="CAICTM010000027">
    <property type="protein sequence ID" value="CAB9497902.1"/>
    <property type="molecule type" value="Genomic_DNA"/>
</dbReference>
<sequence length="331" mass="36340">MSIVNPTGIIHIDIWYYFLILALGPGSVLYLVLFRARRQRLITAYHETGVKVLGMVTHRKLIVKRGVVTGIEQSRTHHIRYAYKPPGSDMIHIKNYVQVGREHLRRRVMVVVVLPGQPESGVPKFLLPSGASCLESWPGYLGCWAMSLAFLAYSVLVFGLLIAFELQTSTQCKETNHSQKQYTCNVTIADYWEGLLAVLVLGALGAYIQFRCQQSVIPGTVWRKEVCSVTPVVATATPVDSSSSSSWRRYTRMDNRAEIPLAEAAAVLTSDEAAHATITVQSSDAVAVPRCVQQSDDVELVSPGTITAAAVSTISTTTGQETPDDKEAFIV</sequence>
<organism evidence="2 3">
    <name type="scientific">Seminavis robusta</name>
    <dbReference type="NCBI Taxonomy" id="568900"/>
    <lineage>
        <taxon>Eukaryota</taxon>
        <taxon>Sar</taxon>
        <taxon>Stramenopiles</taxon>
        <taxon>Ochrophyta</taxon>
        <taxon>Bacillariophyta</taxon>
        <taxon>Bacillariophyceae</taxon>
        <taxon>Bacillariophycidae</taxon>
        <taxon>Naviculales</taxon>
        <taxon>Naviculaceae</taxon>
        <taxon>Seminavis</taxon>
    </lineage>
</organism>
<keyword evidence="1" id="KW-0472">Membrane</keyword>
<evidence type="ECO:0000313" key="2">
    <source>
        <dbReference type="EMBL" id="CAB9497902.1"/>
    </source>
</evidence>
<accession>A0A9N8D7R6</accession>
<feature type="transmembrane region" description="Helical" evidence="1">
    <location>
        <begin position="141"/>
        <end position="164"/>
    </location>
</feature>
<comment type="caution">
    <text evidence="2">The sequence shown here is derived from an EMBL/GenBank/DDBJ whole genome shotgun (WGS) entry which is preliminary data.</text>
</comment>
<keyword evidence="1" id="KW-1133">Transmembrane helix</keyword>
<keyword evidence="3" id="KW-1185">Reference proteome</keyword>
<dbReference type="Proteomes" id="UP001153069">
    <property type="component" value="Unassembled WGS sequence"/>
</dbReference>
<proteinExistence type="predicted"/>
<keyword evidence="1" id="KW-0812">Transmembrane</keyword>
<reference evidence="2" key="1">
    <citation type="submission" date="2020-06" db="EMBL/GenBank/DDBJ databases">
        <authorList>
            <consortium name="Plant Systems Biology data submission"/>
        </authorList>
    </citation>
    <scope>NUCLEOTIDE SEQUENCE</scope>
    <source>
        <strain evidence="2">D6</strain>
    </source>
</reference>
<evidence type="ECO:0000313" key="3">
    <source>
        <dbReference type="Proteomes" id="UP001153069"/>
    </source>
</evidence>
<evidence type="ECO:0000256" key="1">
    <source>
        <dbReference type="SAM" id="Phobius"/>
    </source>
</evidence>
<gene>
    <name evidence="2" type="ORF">SEMRO_27_G018440.1</name>
</gene>